<evidence type="ECO:0000256" key="1">
    <source>
        <dbReference type="ARBA" id="ARBA00006291"/>
    </source>
</evidence>
<evidence type="ECO:0000256" key="3">
    <source>
        <dbReference type="ARBA" id="ARBA00023210"/>
    </source>
</evidence>
<dbReference type="InterPro" id="IPR005526">
    <property type="entry name" value="Septum_form_inhib_MinC_C"/>
</dbReference>
<keyword evidence="2 6" id="KW-0132">Cell division</keyword>
<protein>
    <recommendedName>
        <fullName evidence="6">Probable septum site-determining protein MinC</fullName>
    </recommendedName>
</protein>
<dbReference type="OrthoDB" id="9790810at2"/>
<dbReference type="PANTHER" id="PTHR34108">
    <property type="entry name" value="SEPTUM SITE-DETERMINING PROTEIN MINC"/>
    <property type="match status" value="1"/>
</dbReference>
<evidence type="ECO:0000256" key="6">
    <source>
        <dbReference type="HAMAP-Rule" id="MF_00267"/>
    </source>
</evidence>
<dbReference type="GO" id="GO:0000917">
    <property type="term" value="P:division septum assembly"/>
    <property type="evidence" value="ECO:0007669"/>
    <property type="project" value="UniProtKB-KW"/>
</dbReference>
<dbReference type="Gene3D" id="2.160.20.70">
    <property type="match status" value="1"/>
</dbReference>
<dbReference type="EMBL" id="VDUW01000001">
    <property type="protein sequence ID" value="TXL68093.1"/>
    <property type="molecule type" value="Genomic_DNA"/>
</dbReference>
<evidence type="ECO:0000259" key="7">
    <source>
        <dbReference type="Pfam" id="PF03775"/>
    </source>
</evidence>
<dbReference type="AlphaFoldDB" id="A0A5C8P4N2"/>
<organism evidence="9 10">
    <name type="scientific">Cerasibacillus terrae</name>
    <dbReference type="NCBI Taxonomy" id="2498845"/>
    <lineage>
        <taxon>Bacteria</taxon>
        <taxon>Bacillati</taxon>
        <taxon>Bacillota</taxon>
        <taxon>Bacilli</taxon>
        <taxon>Bacillales</taxon>
        <taxon>Bacillaceae</taxon>
        <taxon>Cerasibacillus</taxon>
    </lineage>
</organism>
<dbReference type="GO" id="GO:1901891">
    <property type="term" value="P:regulation of cell septum assembly"/>
    <property type="evidence" value="ECO:0007669"/>
    <property type="project" value="InterPro"/>
</dbReference>
<comment type="subunit">
    <text evidence="5 6">Interacts with MinD and FtsZ.</text>
</comment>
<accession>A0A5C8P4N2</accession>
<comment type="similarity">
    <text evidence="1 6">Belongs to the MinC family.</text>
</comment>
<dbReference type="RefSeq" id="WP_147665829.1">
    <property type="nucleotide sequence ID" value="NZ_VDUW01000001.1"/>
</dbReference>
<evidence type="ECO:0000256" key="2">
    <source>
        <dbReference type="ARBA" id="ARBA00022618"/>
    </source>
</evidence>
<dbReference type="Pfam" id="PF03775">
    <property type="entry name" value="MinC_C"/>
    <property type="match status" value="1"/>
</dbReference>
<feature type="domain" description="Septum site-determining protein MinC N-terminal" evidence="8">
    <location>
        <begin position="10"/>
        <end position="85"/>
    </location>
</feature>
<name>A0A5C8P4N2_9BACI</name>
<dbReference type="Proteomes" id="UP000321574">
    <property type="component" value="Unassembled WGS sequence"/>
</dbReference>
<dbReference type="GO" id="GO:0000902">
    <property type="term" value="P:cell morphogenesis"/>
    <property type="evidence" value="ECO:0007669"/>
    <property type="project" value="InterPro"/>
</dbReference>
<comment type="caution">
    <text evidence="9">The sequence shown here is derived from an EMBL/GenBank/DDBJ whole genome shotgun (WGS) entry which is preliminary data.</text>
</comment>
<evidence type="ECO:0000259" key="8">
    <source>
        <dbReference type="Pfam" id="PF22642"/>
    </source>
</evidence>
<dbReference type="PANTHER" id="PTHR34108:SF1">
    <property type="entry name" value="SEPTUM SITE-DETERMINING PROTEIN MINC"/>
    <property type="match status" value="1"/>
</dbReference>
<proteinExistence type="inferred from homology"/>
<gene>
    <name evidence="6 9" type="primary">minC</name>
    <name evidence="9" type="ORF">FHP05_03490</name>
</gene>
<evidence type="ECO:0000313" key="10">
    <source>
        <dbReference type="Proteomes" id="UP000321574"/>
    </source>
</evidence>
<dbReference type="InterPro" id="IPR013033">
    <property type="entry name" value="MinC"/>
</dbReference>
<evidence type="ECO:0000256" key="5">
    <source>
        <dbReference type="ARBA" id="ARBA00046874"/>
    </source>
</evidence>
<evidence type="ECO:0000313" key="9">
    <source>
        <dbReference type="EMBL" id="TXL68093.1"/>
    </source>
</evidence>
<keyword evidence="10" id="KW-1185">Reference proteome</keyword>
<dbReference type="InterPro" id="IPR036145">
    <property type="entry name" value="MinC_C_sf"/>
</dbReference>
<dbReference type="HAMAP" id="MF_00267">
    <property type="entry name" value="MinC"/>
    <property type="match status" value="1"/>
</dbReference>
<feature type="domain" description="Septum formation inhibitor MinC C-terminal" evidence="7">
    <location>
        <begin position="109"/>
        <end position="207"/>
    </location>
</feature>
<dbReference type="Pfam" id="PF22642">
    <property type="entry name" value="MinC_N_1"/>
    <property type="match status" value="1"/>
</dbReference>
<dbReference type="NCBIfam" id="TIGR01222">
    <property type="entry name" value="minC"/>
    <property type="match status" value="1"/>
</dbReference>
<keyword evidence="4 6" id="KW-0131">Cell cycle</keyword>
<evidence type="ECO:0000256" key="4">
    <source>
        <dbReference type="ARBA" id="ARBA00023306"/>
    </source>
</evidence>
<dbReference type="InterPro" id="IPR016098">
    <property type="entry name" value="CAP/MinC_C"/>
</dbReference>
<comment type="function">
    <text evidence="6">Cell division inhibitor that blocks the formation of polar Z ring septums. Rapidly oscillates between the poles of the cell to destabilize FtsZ filaments that have formed before they mature into polar Z rings. Prevents FtsZ polymerization.</text>
</comment>
<dbReference type="Gene3D" id="3.30.160.540">
    <property type="match status" value="1"/>
</dbReference>
<sequence length="230" mass="25915">MTLEQKSQFITIKGTREGLTLFVDDLCSFDDLLADLTEKIATVKPKQNEPIVPVVVDLKNRYLTKEQTDNIRQVVENGNCFQVQAFHSAVIHKEEAKKWKEDQDLKTFEQIVRSGQVLHVKGDVFLIGDVNPGGKITSTGSIYILGSLQGIAHAGVEGNKGAIIAASYMKPTQLRIADYISRAPDYESEGVFMECGFIDKEEDKIVIDRLQNIVVKRRYLKEPERRMQNG</sequence>
<reference evidence="9 10" key="1">
    <citation type="submission" date="2019-06" db="EMBL/GenBank/DDBJ databases">
        <title>Cerasibacillus sp. nov., isolated from maize field.</title>
        <authorList>
            <person name="Lin S.-Y."/>
            <person name="Tsai C.-F."/>
            <person name="Young C.-C."/>
        </authorList>
    </citation>
    <scope>NUCLEOTIDE SEQUENCE [LARGE SCALE GENOMIC DNA]</scope>
    <source>
        <strain evidence="9 10">CC-CFT480</strain>
    </source>
</reference>
<dbReference type="SUPFAM" id="SSF63848">
    <property type="entry name" value="Cell-division inhibitor MinC, C-terminal domain"/>
    <property type="match status" value="1"/>
</dbReference>
<dbReference type="InterPro" id="IPR055219">
    <property type="entry name" value="MinC_N_1"/>
</dbReference>
<keyword evidence="3 6" id="KW-0717">Septation</keyword>